<keyword evidence="1" id="KW-0732">Signal</keyword>
<dbReference type="Proteomes" id="UP000001505">
    <property type="component" value="Chromosome"/>
</dbReference>
<evidence type="ECO:0000313" key="2">
    <source>
        <dbReference type="EMBL" id="ADI38301.1"/>
    </source>
</evidence>
<feature type="signal peptide" evidence="1">
    <location>
        <begin position="1"/>
        <end position="22"/>
    </location>
</feature>
<sequence>MKKIITAFSMALIAFYSNSLSASVEGTELIVEMIDLNNVNKSQVDPIFLELLEKYKRGVHIAVENLPDQLSEFNVIIDRPLFKEGFLGYSYDKLIRKYSVTKEELLENQKQFSSSHPIVDSFVCAGYLPGEEINLSLLTNENKLIANTSFIPNPLEKTFSDGKAKISLEFSGGQASRYKVFLSGFKDNEPITFQSISGTEEIPPQTFRIKKNIGFFYSNGVVGAYGGKSILSFQRESGEKAVFILPWGNQLLPYLEGKVAFGEIP</sequence>
<dbReference type="STRING" id="716544.wcw_0940"/>
<dbReference type="RefSeq" id="WP_013182015.1">
    <property type="nucleotide sequence ID" value="NC_014225.1"/>
</dbReference>
<reference evidence="2 3" key="1">
    <citation type="journal article" date="2010" name="PLoS ONE">
        <title>The Waddlia genome: a window into chlamydial biology.</title>
        <authorList>
            <person name="Bertelli C."/>
            <person name="Collyn F."/>
            <person name="Croxatto A."/>
            <person name="Ruckert C."/>
            <person name="Polkinghorne A."/>
            <person name="Kebbi-Beghdadi C."/>
            <person name="Goesmann A."/>
            <person name="Vaughan L."/>
            <person name="Greub G."/>
        </authorList>
    </citation>
    <scope>NUCLEOTIDE SEQUENCE [LARGE SCALE GENOMIC DNA]</scope>
    <source>
        <strain evidence="3">ATCC VR-1470 / WSU 86-1044</strain>
    </source>
</reference>
<keyword evidence="3" id="KW-1185">Reference proteome</keyword>
<organism evidence="2 3">
    <name type="scientific">Waddlia chondrophila (strain ATCC VR-1470 / WSU 86-1044)</name>
    <dbReference type="NCBI Taxonomy" id="716544"/>
    <lineage>
        <taxon>Bacteria</taxon>
        <taxon>Pseudomonadati</taxon>
        <taxon>Chlamydiota</taxon>
        <taxon>Chlamydiia</taxon>
        <taxon>Parachlamydiales</taxon>
        <taxon>Waddliaceae</taxon>
        <taxon>Waddlia</taxon>
    </lineage>
</organism>
<evidence type="ECO:0000313" key="3">
    <source>
        <dbReference type="Proteomes" id="UP000001505"/>
    </source>
</evidence>
<evidence type="ECO:0000256" key="1">
    <source>
        <dbReference type="SAM" id="SignalP"/>
    </source>
</evidence>
<gene>
    <name evidence="2" type="ordered locus">wcw_0940</name>
</gene>
<proteinExistence type="predicted"/>
<name>D6YVZ0_WADCW</name>
<dbReference type="EMBL" id="CP001928">
    <property type="protein sequence ID" value="ADI38301.1"/>
    <property type="molecule type" value="Genomic_DNA"/>
</dbReference>
<feature type="chain" id="PRO_5003091318" description="Secreted protein" evidence="1">
    <location>
        <begin position="23"/>
        <end position="265"/>
    </location>
</feature>
<dbReference type="eggNOG" id="ENOG5033K7B">
    <property type="taxonomic scope" value="Bacteria"/>
</dbReference>
<accession>D6YVZ0</accession>
<protein>
    <recommendedName>
        <fullName evidence="4">Secreted protein</fullName>
    </recommendedName>
</protein>
<evidence type="ECO:0008006" key="4">
    <source>
        <dbReference type="Google" id="ProtNLM"/>
    </source>
</evidence>
<dbReference type="AlphaFoldDB" id="D6YVZ0"/>
<dbReference type="HOGENOM" id="CLU_1049502_0_0_0"/>
<dbReference type="KEGG" id="wch:wcw_0940"/>